<comment type="subunit">
    <text evidence="7">The complex is composed of two ATP-binding proteins (PotA), two transmembrane proteins (PotB and PotC) and a solute-binding protein (PotD).</text>
</comment>
<dbReference type="SUPFAM" id="SSF50331">
    <property type="entry name" value="MOP-like"/>
    <property type="match status" value="1"/>
</dbReference>
<keyword evidence="2 7" id="KW-1003">Cell membrane</keyword>
<accession>A0A1H7ZS76</accession>
<comment type="catalytic activity">
    <reaction evidence="7">
        <text>ATP + H2O + polyamine-[polyamine-binding protein]Side 1 = ADP + phosphate + polyamineSide 2 + [polyamine-binding protein]Side 1.</text>
        <dbReference type="EC" id="7.6.2.11"/>
    </reaction>
</comment>
<dbReference type="GO" id="GO:0015417">
    <property type="term" value="F:ABC-type polyamine transporter activity"/>
    <property type="evidence" value="ECO:0007669"/>
    <property type="project" value="UniProtKB-EC"/>
</dbReference>
<protein>
    <recommendedName>
        <fullName evidence="7">Spermidine/putrescine import ATP-binding protein PotA</fullName>
        <ecNumber evidence="7">7.6.2.11</ecNumber>
    </recommendedName>
</protein>
<dbReference type="SMART" id="SM00382">
    <property type="entry name" value="AAA"/>
    <property type="match status" value="1"/>
</dbReference>
<reference evidence="10" key="1">
    <citation type="submission" date="2016-10" db="EMBL/GenBank/DDBJ databases">
        <authorList>
            <person name="Varghese N."/>
            <person name="Submissions S."/>
        </authorList>
    </citation>
    <scope>NUCLEOTIDE SEQUENCE [LARGE SCALE GENOMIC DNA]</scope>
    <source>
        <strain evidence="10">LMG 26383,CCUG 61248,R- 45681</strain>
    </source>
</reference>
<dbReference type="InterPro" id="IPR013611">
    <property type="entry name" value="Transp-assoc_OB_typ2"/>
</dbReference>
<evidence type="ECO:0000256" key="4">
    <source>
        <dbReference type="ARBA" id="ARBA00022840"/>
    </source>
</evidence>
<dbReference type="Proteomes" id="UP000199664">
    <property type="component" value="Unassembled WGS sequence"/>
</dbReference>
<dbReference type="InterPro" id="IPR003593">
    <property type="entry name" value="AAA+_ATPase"/>
</dbReference>
<dbReference type="NCBIfam" id="TIGR01187">
    <property type="entry name" value="potA"/>
    <property type="match status" value="1"/>
</dbReference>
<dbReference type="SUPFAM" id="SSF52540">
    <property type="entry name" value="P-loop containing nucleoside triphosphate hydrolases"/>
    <property type="match status" value="1"/>
</dbReference>
<evidence type="ECO:0000313" key="9">
    <source>
        <dbReference type="EMBL" id="SEM60398.1"/>
    </source>
</evidence>
<gene>
    <name evidence="7" type="primary">potA</name>
    <name evidence="9" type="ORF">SAMN04515666_11559</name>
</gene>
<comment type="similarity">
    <text evidence="7">Belongs to the ABC transporter superfamily. Spermidine/putrescine importer (TC 3.A.1.11.1) family.</text>
</comment>
<evidence type="ECO:0000256" key="7">
    <source>
        <dbReference type="RuleBase" id="RU364083"/>
    </source>
</evidence>
<dbReference type="PANTHER" id="PTHR42781:SF4">
    <property type="entry name" value="SPERMIDINE_PUTRESCINE IMPORT ATP-BINDING PROTEIN POTA"/>
    <property type="match status" value="1"/>
</dbReference>
<dbReference type="InterPro" id="IPR027417">
    <property type="entry name" value="P-loop_NTPase"/>
</dbReference>
<dbReference type="InterPro" id="IPR050093">
    <property type="entry name" value="ABC_SmlMolc_Importer"/>
</dbReference>
<dbReference type="AlphaFoldDB" id="A0A1H7ZS76"/>
<keyword evidence="5 7" id="KW-1278">Translocase</keyword>
<keyword evidence="3 7" id="KW-0547">Nucleotide-binding</keyword>
<keyword evidence="6 7" id="KW-0472">Membrane</keyword>
<evidence type="ECO:0000259" key="8">
    <source>
        <dbReference type="PROSITE" id="PS50893"/>
    </source>
</evidence>
<keyword evidence="1 7" id="KW-0813">Transport</keyword>
<dbReference type="InterPro" id="IPR008995">
    <property type="entry name" value="Mo/tungstate-bd_C_term_dom"/>
</dbReference>
<dbReference type="Pfam" id="PF08402">
    <property type="entry name" value="TOBE_2"/>
    <property type="match status" value="1"/>
</dbReference>
<dbReference type="FunFam" id="3.40.50.300:FF:000425">
    <property type="entry name" value="Probable ABC transporter, ATP-binding subunit"/>
    <property type="match status" value="1"/>
</dbReference>
<dbReference type="Gene3D" id="2.40.50.100">
    <property type="match status" value="1"/>
</dbReference>
<dbReference type="InterPro" id="IPR017871">
    <property type="entry name" value="ABC_transporter-like_CS"/>
</dbReference>
<evidence type="ECO:0000256" key="5">
    <source>
        <dbReference type="ARBA" id="ARBA00022967"/>
    </source>
</evidence>
<dbReference type="GO" id="GO:0005524">
    <property type="term" value="F:ATP binding"/>
    <property type="evidence" value="ECO:0007669"/>
    <property type="project" value="UniProtKB-KW"/>
</dbReference>
<dbReference type="GO" id="GO:0016887">
    <property type="term" value="F:ATP hydrolysis activity"/>
    <property type="evidence" value="ECO:0007669"/>
    <property type="project" value="InterPro"/>
</dbReference>
<proteinExistence type="inferred from homology"/>
<dbReference type="InterPro" id="IPR003439">
    <property type="entry name" value="ABC_transporter-like_ATP-bd"/>
</dbReference>
<dbReference type="InterPro" id="IPR005893">
    <property type="entry name" value="PotA-like"/>
</dbReference>
<dbReference type="OrthoDB" id="9802264at2"/>
<keyword evidence="10" id="KW-1185">Reference proteome</keyword>
<comment type="function">
    <text evidence="7">Part of the ABC transporter complex PotABCD involved in spermidine/putrescine import. Responsible for energy coupling to the transport system.</text>
</comment>
<dbReference type="EC" id="7.6.2.11" evidence="7"/>
<evidence type="ECO:0000256" key="2">
    <source>
        <dbReference type="ARBA" id="ARBA00022475"/>
    </source>
</evidence>
<dbReference type="Pfam" id="PF00005">
    <property type="entry name" value="ABC_tran"/>
    <property type="match status" value="1"/>
</dbReference>
<evidence type="ECO:0000256" key="3">
    <source>
        <dbReference type="ARBA" id="ARBA00022741"/>
    </source>
</evidence>
<organism evidence="9 10">
    <name type="scientific">Bosea lupini</name>
    <dbReference type="NCBI Taxonomy" id="1036779"/>
    <lineage>
        <taxon>Bacteria</taxon>
        <taxon>Pseudomonadati</taxon>
        <taxon>Pseudomonadota</taxon>
        <taxon>Alphaproteobacteria</taxon>
        <taxon>Hyphomicrobiales</taxon>
        <taxon>Boseaceae</taxon>
        <taxon>Bosea</taxon>
    </lineage>
</organism>
<dbReference type="STRING" id="1036779.SAMN04515666_11559"/>
<dbReference type="PROSITE" id="PS50893">
    <property type="entry name" value="ABC_TRANSPORTER_2"/>
    <property type="match status" value="1"/>
</dbReference>
<evidence type="ECO:0000313" key="10">
    <source>
        <dbReference type="Proteomes" id="UP000199664"/>
    </source>
</evidence>
<dbReference type="PANTHER" id="PTHR42781">
    <property type="entry name" value="SPERMIDINE/PUTRESCINE IMPORT ATP-BINDING PROTEIN POTA"/>
    <property type="match status" value="1"/>
</dbReference>
<dbReference type="GO" id="GO:0015697">
    <property type="term" value="P:quaternary ammonium group transport"/>
    <property type="evidence" value="ECO:0007669"/>
    <property type="project" value="UniProtKB-ARBA"/>
</dbReference>
<dbReference type="Gene3D" id="3.40.50.300">
    <property type="entry name" value="P-loop containing nucleotide triphosphate hydrolases"/>
    <property type="match status" value="1"/>
</dbReference>
<sequence length="367" mass="39330">MTMLVPGSQRMAAVALGLSGLSKAYGESTVVDGVDLAVAPGQLISLLGPSGCGKTTTLRMIAGLITPSEGTIHFGERDVTAVPVHHRNVGVLFQNYALFPHMTVAGNVSFGLEMRSKDRRRNRALVDEALDMVQLTRFAGRYPHELSGGQQQRVALARALAIEPQILLLDEPFAALDRKLREEMQIQIKDLQQRIGITTVMVTHDQEEALTMSDRIAVMNNGHIEQYATPGEIYDRPATRFVAQFIGSSNLFEGCVTEPGSQGTVARTPGGILLSAVGKAGTSQATLCLRPEAVRISAAADGDAPGYNAAIGTVSRIVHRGSMTEYQLDLANGEKLTACRPSGEEQGISLGKLMLASWASERVHVVN</sequence>
<keyword evidence="4 7" id="KW-0067">ATP-binding</keyword>
<dbReference type="GO" id="GO:0043190">
    <property type="term" value="C:ATP-binding cassette (ABC) transporter complex"/>
    <property type="evidence" value="ECO:0007669"/>
    <property type="project" value="InterPro"/>
</dbReference>
<evidence type="ECO:0000256" key="6">
    <source>
        <dbReference type="ARBA" id="ARBA00023136"/>
    </source>
</evidence>
<dbReference type="PROSITE" id="PS00211">
    <property type="entry name" value="ABC_TRANSPORTER_1"/>
    <property type="match status" value="1"/>
</dbReference>
<name>A0A1H7ZS76_9HYPH</name>
<feature type="domain" description="ABC transporter" evidence="8">
    <location>
        <begin position="16"/>
        <end position="246"/>
    </location>
</feature>
<dbReference type="EMBL" id="FOAN01000015">
    <property type="protein sequence ID" value="SEM60398.1"/>
    <property type="molecule type" value="Genomic_DNA"/>
</dbReference>
<evidence type="ECO:0000256" key="1">
    <source>
        <dbReference type="ARBA" id="ARBA00022448"/>
    </source>
</evidence>